<dbReference type="EMBL" id="JARPYI010000001">
    <property type="protein sequence ID" value="MDT2598178.1"/>
    <property type="molecule type" value="Genomic_DNA"/>
</dbReference>
<comment type="subunit">
    <text evidence="3">Homotrimer.</text>
</comment>
<dbReference type="PANTHER" id="PTHR30246">
    <property type="entry name" value="2-KETO-3-DEOXY-6-PHOSPHOGLUCONATE ALDOLASE"/>
    <property type="match status" value="1"/>
</dbReference>
<dbReference type="InterPro" id="IPR000887">
    <property type="entry name" value="Aldlse_KDPG_KHG"/>
</dbReference>
<reference evidence="6 7" key="1">
    <citation type="submission" date="2023-03" db="EMBL/GenBank/DDBJ databases">
        <authorList>
            <person name="Shen W."/>
            <person name="Cai J."/>
        </authorList>
    </citation>
    <scope>NUCLEOTIDE SEQUENCE [LARGE SCALE GENOMIC DNA]</scope>
    <source>
        <strain evidence="6 7">D6-4</strain>
    </source>
</reference>
<comment type="pathway">
    <text evidence="1">Carbohydrate acid metabolism.</text>
</comment>
<evidence type="ECO:0000256" key="1">
    <source>
        <dbReference type="ARBA" id="ARBA00004761"/>
    </source>
</evidence>
<evidence type="ECO:0000256" key="2">
    <source>
        <dbReference type="ARBA" id="ARBA00006906"/>
    </source>
</evidence>
<comment type="caution">
    <text evidence="6">The sequence shown here is derived from an EMBL/GenBank/DDBJ whole genome shotgun (WGS) entry which is preliminary data.</text>
</comment>
<dbReference type="SUPFAM" id="SSF51569">
    <property type="entry name" value="Aldolase"/>
    <property type="match status" value="1"/>
</dbReference>
<keyword evidence="7" id="KW-1185">Reference proteome</keyword>
<dbReference type="InterPro" id="IPR013785">
    <property type="entry name" value="Aldolase_TIM"/>
</dbReference>
<dbReference type="Gene3D" id="3.20.20.70">
    <property type="entry name" value="Aldolase class I"/>
    <property type="match status" value="1"/>
</dbReference>
<dbReference type="Pfam" id="PF01081">
    <property type="entry name" value="Aldolase"/>
    <property type="match status" value="1"/>
</dbReference>
<gene>
    <name evidence="6" type="ORF">P7D85_00240</name>
</gene>
<keyword evidence="4" id="KW-0456">Lyase</keyword>
<accession>A0ABU3ETJ6</accession>
<dbReference type="PANTHER" id="PTHR30246:SF1">
    <property type="entry name" value="2-DEHYDRO-3-DEOXY-6-PHOSPHOGALACTONATE ALDOLASE-RELATED"/>
    <property type="match status" value="1"/>
</dbReference>
<name>A0ABU3ETJ6_9ENTE</name>
<comment type="similarity">
    <text evidence="2">Belongs to the KHG/KDPG aldolase family.</text>
</comment>
<dbReference type="Proteomes" id="UP001252875">
    <property type="component" value="Unassembled WGS sequence"/>
</dbReference>
<dbReference type="RefSeq" id="WP_311821440.1">
    <property type="nucleotide sequence ID" value="NZ_JARPYF010000001.1"/>
</dbReference>
<protein>
    <submittedName>
        <fullName evidence="6">Bifunctional 4-hydroxy-2-oxoglutarate aldolase/2-dehydro-3-deoxy-phosphogluconate aldolase</fullName>
    </submittedName>
</protein>
<sequence>MKTEEYPKITVILRGYSYEEAMMIIEMLSSFDKQVGVEVTTNNPDYLKIISEGTKKFGDQISIGVGTVLNYEEAKEAIEHGARFMLAPEKMDQETLALAKQHNVITVPAAFTPSEVSDLFMKGADIVKIFPATVVGPDFFKQLQGPYGKQRLMAVGGITIENAVEYLNNGAAYLGIGSSMFRKEDIKNRDVEALKDSVRNFLESIK</sequence>
<evidence type="ECO:0000256" key="3">
    <source>
        <dbReference type="ARBA" id="ARBA00011233"/>
    </source>
</evidence>
<keyword evidence="5" id="KW-0119">Carbohydrate metabolism</keyword>
<proteinExistence type="inferred from homology"/>
<evidence type="ECO:0000256" key="4">
    <source>
        <dbReference type="ARBA" id="ARBA00023239"/>
    </source>
</evidence>
<evidence type="ECO:0000256" key="5">
    <source>
        <dbReference type="ARBA" id="ARBA00023277"/>
    </source>
</evidence>
<dbReference type="CDD" id="cd00452">
    <property type="entry name" value="KDPG_aldolase"/>
    <property type="match status" value="1"/>
</dbReference>
<evidence type="ECO:0000313" key="7">
    <source>
        <dbReference type="Proteomes" id="UP001252875"/>
    </source>
</evidence>
<evidence type="ECO:0000313" key="6">
    <source>
        <dbReference type="EMBL" id="MDT2598178.1"/>
    </source>
</evidence>
<organism evidence="6 7">
    <name type="scientific">Enterococcus hulanensis</name>
    <dbReference type="NCBI Taxonomy" id="2559929"/>
    <lineage>
        <taxon>Bacteria</taxon>
        <taxon>Bacillati</taxon>
        <taxon>Bacillota</taxon>
        <taxon>Bacilli</taxon>
        <taxon>Lactobacillales</taxon>
        <taxon>Enterococcaceae</taxon>
        <taxon>Enterococcus</taxon>
    </lineage>
</organism>